<feature type="transmembrane region" description="Helical" evidence="1">
    <location>
        <begin position="7"/>
        <end position="26"/>
    </location>
</feature>
<proteinExistence type="predicted"/>
<feature type="transmembrane region" description="Helical" evidence="1">
    <location>
        <begin position="58"/>
        <end position="78"/>
    </location>
</feature>
<keyword evidence="1" id="KW-1133">Transmembrane helix</keyword>
<gene>
    <name evidence="2" type="ORF">FC093_10770</name>
</gene>
<keyword evidence="1" id="KW-0472">Membrane</keyword>
<evidence type="ECO:0000313" key="3">
    <source>
        <dbReference type="Proteomes" id="UP000305848"/>
    </source>
</evidence>
<dbReference type="Proteomes" id="UP000305848">
    <property type="component" value="Unassembled WGS sequence"/>
</dbReference>
<keyword evidence="1" id="KW-0812">Transmembrane</keyword>
<feature type="transmembrane region" description="Helical" evidence="1">
    <location>
        <begin position="32"/>
        <end position="49"/>
    </location>
</feature>
<sequence length="84" mass="9482">MNQFWKYTLIITGANVLFILLCFAVQEMFVVWFFGLIIQLLLGIGMVFPKETRTLGQAFLLSFAIVLVIGFSVCSIAWNSSGFH</sequence>
<dbReference type="EMBL" id="SZQL01000007">
    <property type="protein sequence ID" value="TKK68596.1"/>
    <property type="molecule type" value="Genomic_DNA"/>
</dbReference>
<comment type="caution">
    <text evidence="2">The sequence shown here is derived from an EMBL/GenBank/DDBJ whole genome shotgun (WGS) entry which is preliminary data.</text>
</comment>
<dbReference type="RefSeq" id="WP_137261784.1">
    <property type="nucleotide sequence ID" value="NZ_SZQL01000007.1"/>
</dbReference>
<accession>A0A4U3L4N1</accession>
<keyword evidence="3" id="KW-1185">Reference proteome</keyword>
<reference evidence="2 3" key="1">
    <citation type="submission" date="2019-05" db="EMBL/GenBank/DDBJ databases">
        <title>Panacibacter sp. strain 17mud1-8 Genome sequencing and assembly.</title>
        <authorList>
            <person name="Chhetri G."/>
        </authorList>
    </citation>
    <scope>NUCLEOTIDE SEQUENCE [LARGE SCALE GENOMIC DNA]</scope>
    <source>
        <strain evidence="2 3">17mud1-8</strain>
    </source>
</reference>
<organism evidence="2 3">
    <name type="scientific">Ilyomonas limi</name>
    <dbReference type="NCBI Taxonomy" id="2575867"/>
    <lineage>
        <taxon>Bacteria</taxon>
        <taxon>Pseudomonadati</taxon>
        <taxon>Bacteroidota</taxon>
        <taxon>Chitinophagia</taxon>
        <taxon>Chitinophagales</taxon>
        <taxon>Chitinophagaceae</taxon>
        <taxon>Ilyomonas</taxon>
    </lineage>
</organism>
<protein>
    <submittedName>
        <fullName evidence="2">Uncharacterized protein</fullName>
    </submittedName>
</protein>
<evidence type="ECO:0000313" key="2">
    <source>
        <dbReference type="EMBL" id="TKK68596.1"/>
    </source>
</evidence>
<name>A0A4U3L4N1_9BACT</name>
<evidence type="ECO:0000256" key="1">
    <source>
        <dbReference type="SAM" id="Phobius"/>
    </source>
</evidence>
<dbReference type="AlphaFoldDB" id="A0A4U3L4N1"/>